<evidence type="ECO:0000313" key="1">
    <source>
        <dbReference type="EMBL" id="SDM84599.1"/>
    </source>
</evidence>
<sequence length="299" mass="33751">MAITLQSDRTDTIELDEYVDYVTRHVDPTDTDQVLASAPMLKALANNRSFLVDKFNRELQDWDTFQSSNGYSSQTLTLGSGNKFFIRANMWAPPTNPGEVWDWESKLFAYAKAHDHNFSFITVGYLGSGYGTSIHEYDPESIRGEVGEHVDLRFLEDTSLPQGKMMFYRASRDIHSQTPPEEFSISLNFMCVSREVSTREQYWFDLEQSIITGRVQNPGSTRVMFCHLAKHIGDGRTVNLLESIASGHAFPQVRVSAYDALAALESGHRARIWTRALTDSSDLVAIHARRELAQLEVAG</sequence>
<dbReference type="AlphaFoldDB" id="A0A1G9WJH8"/>
<name>A0A1G9WJH8_9PROT</name>
<accession>A0A1G9WJH8</accession>
<dbReference type="Proteomes" id="UP000199759">
    <property type="component" value="Unassembled WGS sequence"/>
</dbReference>
<dbReference type="EMBL" id="FNHG01000025">
    <property type="protein sequence ID" value="SDM84599.1"/>
    <property type="molecule type" value="Genomic_DNA"/>
</dbReference>
<proteinExistence type="predicted"/>
<protein>
    <submittedName>
        <fullName evidence="1">Uncharacterized protein</fullName>
    </submittedName>
</protein>
<keyword evidence="2" id="KW-1185">Reference proteome</keyword>
<dbReference type="RefSeq" id="WP_091771842.1">
    <property type="nucleotide sequence ID" value="NZ_FNHG01000025.1"/>
</dbReference>
<dbReference type="OrthoDB" id="8778913at2"/>
<dbReference type="STRING" id="144026.SAMN04488568_12532"/>
<reference evidence="1 2" key="1">
    <citation type="submission" date="2016-10" db="EMBL/GenBank/DDBJ databases">
        <authorList>
            <person name="de Groot N.N."/>
        </authorList>
    </citation>
    <scope>NUCLEOTIDE SEQUENCE [LARGE SCALE GENOMIC DNA]</scope>
    <source>
        <strain evidence="1 2">DSM 16077</strain>
    </source>
</reference>
<gene>
    <name evidence="1" type="ORF">SAMN04488568_12532</name>
</gene>
<organism evidence="1 2">
    <name type="scientific">Maricaulis salignorans</name>
    <dbReference type="NCBI Taxonomy" id="144026"/>
    <lineage>
        <taxon>Bacteria</taxon>
        <taxon>Pseudomonadati</taxon>
        <taxon>Pseudomonadota</taxon>
        <taxon>Alphaproteobacteria</taxon>
        <taxon>Maricaulales</taxon>
        <taxon>Maricaulaceae</taxon>
        <taxon>Maricaulis</taxon>
    </lineage>
</organism>
<evidence type="ECO:0000313" key="2">
    <source>
        <dbReference type="Proteomes" id="UP000199759"/>
    </source>
</evidence>